<dbReference type="Gene3D" id="2.60.120.260">
    <property type="entry name" value="Galactose-binding domain-like"/>
    <property type="match status" value="1"/>
</dbReference>
<evidence type="ECO:0000313" key="2">
    <source>
        <dbReference type="Proteomes" id="UP000502917"/>
    </source>
</evidence>
<evidence type="ECO:0000313" key="1">
    <source>
        <dbReference type="EMBL" id="AGF91357.1"/>
    </source>
</evidence>
<sequence length="470" mass="50757">MGQLNVGYLQGTSNSGFKITLTKESTISHEGDVRFLTSQSYQDLPVYGSKNFLAHKFYPLDLFTPNPNDANNIGWTSGNNVTLTRDPSVAGPTGIGGVPLKMVTSGTDPYTATYNSAAWNVCPAAQGQQWTFSIYAKAASTAQTCEMFLFESTEGGNYVSFSEVPFTVTTSWQRFSVTRTLQSAATTNLQVRVDGPHNGPNNTIWWVGAQLERASSASTFADGGADTAKEDSPHETGSIQFNAETQGLRLYKDNVWVNEAGTTNVAGAVGTIGTGGGFTVAEGAINTNHQAVTGTENPILFEGLRYNDGPSGDETLSATSNTRSFLEYVSSTSSNDFAFHTGHSSPGNVNWPQFLAVKVTEWSFGQVLNRIRWYKHGNMVGNVNVWGSNQDVHRGNFTQTANLWTYLDRLHFGGSGSGSEGGQVSRSFNNTAGYRWYMLEMVDINSSALAYPSVGTQGGWAAYPLTFDKT</sequence>
<accession>M1PWY5</accession>
<dbReference type="Proteomes" id="UP000502917">
    <property type="component" value="Segment"/>
</dbReference>
<reference evidence="1 2" key="1">
    <citation type="submission" date="2010-12" db="EMBL/GenBank/DDBJ databases">
        <title>The Genome Sequence of Cyanophage P-SS1.</title>
        <authorList>
            <consortium name="The Broad Institute Genome Sequencing Platform"/>
            <person name="Henn M.R."/>
            <person name="Sullivan M.S."/>
            <person name="Osburne M.S."/>
            <person name="Levin J."/>
            <person name="Malboeuf C."/>
            <person name="Casali M."/>
            <person name="Russ C."/>
            <person name="Lennon N."/>
            <person name="Chapman S.B."/>
            <person name="Erlich R."/>
            <person name="Young S.K."/>
            <person name="Yandava C."/>
            <person name="Zeng Q."/>
            <person name="Alvarado L."/>
            <person name="Anderson S."/>
            <person name="Berlin A."/>
            <person name="Chen Z."/>
            <person name="Freedman E."/>
            <person name="Gellesch M."/>
            <person name="Goldberg J."/>
            <person name="Green L."/>
            <person name="Griggs A."/>
            <person name="Gujja S."/>
            <person name="Heilman E.R."/>
            <person name="Heiman D."/>
            <person name="Hollinger A."/>
            <person name="Howarth C."/>
            <person name="Larson L."/>
            <person name="Mehta T."/>
            <person name="Pearson M."/>
            <person name="Roberts A."/>
            <person name="Ryan E."/>
            <person name="Saif S."/>
            <person name="Shea T."/>
            <person name="Shenoy N."/>
            <person name="Sisk P."/>
            <person name="Stolte C."/>
            <person name="Sykes S."/>
            <person name="White J."/>
            <person name="Yu Q."/>
            <person name="Coleman M.L."/>
            <person name="Huang K.H."/>
            <person name="Weigele P.R."/>
            <person name="DeFrancesco A.S."/>
            <person name="Kern S.E."/>
            <person name="Thompson L.R."/>
            <person name="Fu R."/>
            <person name="Hombeck B."/>
            <person name="Chisholm S.W."/>
            <person name="Haas B."/>
            <person name="Nusbaum C."/>
            <person name="Birren B."/>
        </authorList>
    </citation>
    <scope>NUCLEOTIDE SEQUENCE [LARGE SCALE GENOMIC DNA]</scope>
    <source>
        <strain evidence="1 2">P-SS1</strain>
    </source>
</reference>
<proteinExistence type="predicted"/>
<gene>
    <name evidence="1" type="ORF">CPYG_00062</name>
</gene>
<name>M1PWY5_9CAUD</name>
<dbReference type="EMBL" id="JF974306">
    <property type="protein sequence ID" value="AGF91357.1"/>
    <property type="molecule type" value="Genomic_DNA"/>
</dbReference>
<protein>
    <submittedName>
        <fullName evidence="1">Uncharacterized protein</fullName>
    </submittedName>
</protein>
<organism evidence="1 2">
    <name type="scientific">Cyanophage P-SS1</name>
    <dbReference type="NCBI Taxonomy" id="889957"/>
    <lineage>
        <taxon>Viruses</taxon>
        <taxon>Duplodnaviria</taxon>
        <taxon>Heunggongvirae</taxon>
        <taxon>Uroviricota</taxon>
        <taxon>Caudoviricetes</taxon>
        <taxon>Pantevenvirales</taxon>
        <taxon>Kyanoviridae</taxon>
        <taxon>Ronodorvirus</taxon>
        <taxon>Ronodorvirus ssm4</taxon>
    </lineage>
</organism>